<dbReference type="EMBL" id="JAMKFB020000005">
    <property type="protein sequence ID" value="KAL0194478.1"/>
    <property type="molecule type" value="Genomic_DNA"/>
</dbReference>
<dbReference type="Proteomes" id="UP001529510">
    <property type="component" value="Unassembled WGS sequence"/>
</dbReference>
<protein>
    <recommendedName>
        <fullName evidence="1">Ig-like domain-containing protein</fullName>
    </recommendedName>
</protein>
<dbReference type="InterPro" id="IPR007110">
    <property type="entry name" value="Ig-like_dom"/>
</dbReference>
<proteinExistence type="predicted"/>
<evidence type="ECO:0000259" key="1">
    <source>
        <dbReference type="PROSITE" id="PS50835"/>
    </source>
</evidence>
<feature type="non-terminal residue" evidence="2">
    <location>
        <position position="1"/>
    </location>
</feature>
<dbReference type="PROSITE" id="PS50835">
    <property type="entry name" value="IG_LIKE"/>
    <property type="match status" value="1"/>
</dbReference>
<dbReference type="InterPro" id="IPR036179">
    <property type="entry name" value="Ig-like_dom_sf"/>
</dbReference>
<reference evidence="2 3" key="1">
    <citation type="submission" date="2024-05" db="EMBL/GenBank/DDBJ databases">
        <title>Genome sequencing and assembly of Indian major carp, Cirrhinus mrigala (Hamilton, 1822).</title>
        <authorList>
            <person name="Mohindra V."/>
            <person name="Chowdhury L.M."/>
            <person name="Lal K."/>
            <person name="Jena J.K."/>
        </authorList>
    </citation>
    <scope>NUCLEOTIDE SEQUENCE [LARGE SCALE GENOMIC DNA]</scope>
    <source>
        <strain evidence="2">CM1030</strain>
        <tissue evidence="2">Blood</tissue>
    </source>
</reference>
<comment type="caution">
    <text evidence="2">The sequence shown here is derived from an EMBL/GenBank/DDBJ whole genome shotgun (WGS) entry which is preliminary data.</text>
</comment>
<evidence type="ECO:0000313" key="3">
    <source>
        <dbReference type="Proteomes" id="UP001529510"/>
    </source>
</evidence>
<dbReference type="AlphaFoldDB" id="A0ABD0R9D6"/>
<gene>
    <name evidence="2" type="ORF">M9458_012774</name>
</gene>
<keyword evidence="3" id="KW-1185">Reference proteome</keyword>
<dbReference type="Gene3D" id="2.60.40.10">
    <property type="entry name" value="Immunoglobulins"/>
    <property type="match status" value="1"/>
</dbReference>
<name>A0ABD0R9D6_CIRMR</name>
<dbReference type="SUPFAM" id="SSF48726">
    <property type="entry name" value="Immunoglobulin"/>
    <property type="match status" value="1"/>
</dbReference>
<dbReference type="InterPro" id="IPR013783">
    <property type="entry name" value="Ig-like_fold"/>
</dbReference>
<feature type="domain" description="Ig-like" evidence="1">
    <location>
        <begin position="2"/>
        <end position="51"/>
    </location>
</feature>
<evidence type="ECO:0000313" key="2">
    <source>
        <dbReference type="EMBL" id="KAL0194478.1"/>
    </source>
</evidence>
<dbReference type="Pfam" id="PF13927">
    <property type="entry name" value="Ig_3"/>
    <property type="match status" value="1"/>
</dbReference>
<sequence>PPQFLNYPSNTYAYESTDIEMECAVTGNPQPTVRWVKNGEAVIPSDYFQIV</sequence>
<organism evidence="2 3">
    <name type="scientific">Cirrhinus mrigala</name>
    <name type="common">Mrigala</name>
    <dbReference type="NCBI Taxonomy" id="683832"/>
    <lineage>
        <taxon>Eukaryota</taxon>
        <taxon>Metazoa</taxon>
        <taxon>Chordata</taxon>
        <taxon>Craniata</taxon>
        <taxon>Vertebrata</taxon>
        <taxon>Euteleostomi</taxon>
        <taxon>Actinopterygii</taxon>
        <taxon>Neopterygii</taxon>
        <taxon>Teleostei</taxon>
        <taxon>Ostariophysi</taxon>
        <taxon>Cypriniformes</taxon>
        <taxon>Cyprinidae</taxon>
        <taxon>Labeoninae</taxon>
        <taxon>Labeonini</taxon>
        <taxon>Cirrhinus</taxon>
    </lineage>
</organism>
<accession>A0ABD0R9D6</accession>
<feature type="non-terminal residue" evidence="2">
    <location>
        <position position="51"/>
    </location>
</feature>